<dbReference type="GO" id="GO:0009103">
    <property type="term" value="P:lipopolysaccharide biosynthetic process"/>
    <property type="evidence" value="ECO:0007669"/>
    <property type="project" value="UniProtKB-KW"/>
</dbReference>
<evidence type="ECO:0000256" key="8">
    <source>
        <dbReference type="SAM" id="Phobius"/>
    </source>
</evidence>
<organism evidence="10 11">
    <name type="scientific">Botrimarina mediterranea</name>
    <dbReference type="NCBI Taxonomy" id="2528022"/>
    <lineage>
        <taxon>Bacteria</taxon>
        <taxon>Pseudomonadati</taxon>
        <taxon>Planctomycetota</taxon>
        <taxon>Planctomycetia</taxon>
        <taxon>Pirellulales</taxon>
        <taxon>Lacipirellulaceae</taxon>
        <taxon>Botrimarina</taxon>
    </lineage>
</organism>
<evidence type="ECO:0000256" key="4">
    <source>
        <dbReference type="ARBA" id="ARBA00022692"/>
    </source>
</evidence>
<evidence type="ECO:0000313" key="11">
    <source>
        <dbReference type="Proteomes" id="UP000316426"/>
    </source>
</evidence>
<keyword evidence="4 8" id="KW-0812">Transmembrane</keyword>
<evidence type="ECO:0000256" key="3">
    <source>
        <dbReference type="ARBA" id="ARBA00022679"/>
    </source>
</evidence>
<dbReference type="Gene3D" id="3.90.550.10">
    <property type="entry name" value="Spore Coat Polysaccharide Biosynthesis Protein SpsA, Chain A"/>
    <property type="match status" value="1"/>
</dbReference>
<evidence type="ECO:0000313" key="10">
    <source>
        <dbReference type="EMBL" id="QDV74210.1"/>
    </source>
</evidence>
<protein>
    <submittedName>
        <fullName evidence="10">Undecaprenyl-phosphate 4-deoxy-4-formamido-L-arabinose transferase</fullName>
        <ecNumber evidence="10">2.4.2.53</ecNumber>
    </submittedName>
</protein>
<evidence type="ECO:0000256" key="2">
    <source>
        <dbReference type="ARBA" id="ARBA00022676"/>
    </source>
</evidence>
<keyword evidence="2 10" id="KW-0328">Glycosyltransferase</keyword>
<feature type="transmembrane region" description="Helical" evidence="8">
    <location>
        <begin position="248"/>
        <end position="269"/>
    </location>
</feature>
<reference evidence="10 11" key="1">
    <citation type="submission" date="2019-02" db="EMBL/GenBank/DDBJ databases">
        <title>Deep-cultivation of Planctomycetes and their phenomic and genomic characterization uncovers novel biology.</title>
        <authorList>
            <person name="Wiegand S."/>
            <person name="Jogler M."/>
            <person name="Boedeker C."/>
            <person name="Pinto D."/>
            <person name="Vollmers J."/>
            <person name="Rivas-Marin E."/>
            <person name="Kohn T."/>
            <person name="Peeters S.H."/>
            <person name="Heuer A."/>
            <person name="Rast P."/>
            <person name="Oberbeckmann S."/>
            <person name="Bunk B."/>
            <person name="Jeske O."/>
            <person name="Meyerdierks A."/>
            <person name="Storesund J.E."/>
            <person name="Kallscheuer N."/>
            <person name="Luecker S."/>
            <person name="Lage O.M."/>
            <person name="Pohl T."/>
            <person name="Merkel B.J."/>
            <person name="Hornburger P."/>
            <person name="Mueller R.-W."/>
            <person name="Bruemmer F."/>
            <person name="Labrenz M."/>
            <person name="Spormann A.M."/>
            <person name="Op den Camp H."/>
            <person name="Overmann J."/>
            <person name="Amann R."/>
            <person name="Jetten M.S.M."/>
            <person name="Mascher T."/>
            <person name="Medema M.H."/>
            <person name="Devos D.P."/>
            <person name="Kaster A.-K."/>
            <person name="Ovreas L."/>
            <person name="Rohde M."/>
            <person name="Galperin M.Y."/>
            <person name="Jogler C."/>
        </authorList>
    </citation>
    <scope>NUCLEOTIDE SEQUENCE [LARGE SCALE GENOMIC DNA]</scope>
    <source>
        <strain evidence="10 11">Spa11</strain>
    </source>
</reference>
<dbReference type="InterPro" id="IPR029044">
    <property type="entry name" value="Nucleotide-diphossugar_trans"/>
</dbReference>
<keyword evidence="6 8" id="KW-1133">Transmembrane helix</keyword>
<evidence type="ECO:0000256" key="6">
    <source>
        <dbReference type="ARBA" id="ARBA00022989"/>
    </source>
</evidence>
<dbReference type="EC" id="2.4.2.53" evidence="10"/>
<dbReference type="CDD" id="cd04187">
    <property type="entry name" value="DPM1_like_bac"/>
    <property type="match status" value="1"/>
</dbReference>
<evidence type="ECO:0000256" key="1">
    <source>
        <dbReference type="ARBA" id="ARBA00022475"/>
    </source>
</evidence>
<dbReference type="EMBL" id="CP036349">
    <property type="protein sequence ID" value="QDV74210.1"/>
    <property type="molecule type" value="Genomic_DNA"/>
</dbReference>
<name>A0A518K8T8_9BACT</name>
<dbReference type="InterPro" id="IPR001173">
    <property type="entry name" value="Glyco_trans_2-like"/>
</dbReference>
<dbReference type="PANTHER" id="PTHR48090">
    <property type="entry name" value="UNDECAPRENYL-PHOSPHATE 4-DEOXY-4-FORMAMIDO-L-ARABINOSE TRANSFERASE-RELATED"/>
    <property type="match status" value="1"/>
</dbReference>
<dbReference type="Proteomes" id="UP000316426">
    <property type="component" value="Chromosome"/>
</dbReference>
<dbReference type="InterPro" id="IPR050256">
    <property type="entry name" value="Glycosyltransferase_2"/>
</dbReference>
<dbReference type="GO" id="GO:0005886">
    <property type="term" value="C:plasma membrane"/>
    <property type="evidence" value="ECO:0007669"/>
    <property type="project" value="TreeGrafter"/>
</dbReference>
<evidence type="ECO:0000256" key="7">
    <source>
        <dbReference type="ARBA" id="ARBA00023136"/>
    </source>
</evidence>
<dbReference type="Pfam" id="PF00535">
    <property type="entry name" value="Glycos_transf_2"/>
    <property type="match status" value="1"/>
</dbReference>
<feature type="transmembrane region" description="Helical" evidence="8">
    <location>
        <begin position="289"/>
        <end position="312"/>
    </location>
</feature>
<dbReference type="RefSeq" id="WP_145112414.1">
    <property type="nucleotide sequence ID" value="NZ_CP036349.1"/>
</dbReference>
<keyword evidence="7 8" id="KW-0472">Membrane</keyword>
<gene>
    <name evidence="10" type="primary">arnC</name>
    <name evidence="10" type="ORF">Spa11_24100</name>
</gene>
<keyword evidence="3 10" id="KW-0808">Transferase</keyword>
<keyword evidence="1" id="KW-1003">Cell membrane</keyword>
<accession>A0A518K8T8</accession>
<dbReference type="SUPFAM" id="SSF53448">
    <property type="entry name" value="Nucleotide-diphospho-sugar transferases"/>
    <property type="match status" value="1"/>
</dbReference>
<dbReference type="KEGG" id="bmei:Spa11_24100"/>
<dbReference type="PANTHER" id="PTHR48090:SF3">
    <property type="entry name" value="UNDECAPRENYL-PHOSPHATE 4-DEOXY-4-FORMAMIDO-L-ARABINOSE TRANSFERASE"/>
    <property type="match status" value="1"/>
</dbReference>
<sequence length="342" mass="37580">MSDSPGHSRPADTLAVSVVVPLLDESATLVELHRQLRAVAEREGYAMQVVFVDDGSKDDSWRVIHALADKDPQVLGVRFRRNFGKADALDAGFRAATAPYVVTIDADLQDDPNEIPALLAKLQPSDGGYDVVSGWKIDRKDPWHKRWPSLGFNALASWLTGVRLHDHNCGLKAYRSEALADVNLYGELHRFVPVLAAARGYRVTEVAVHHRPREFGVSKYGVSRILKGLMDLITIKFLTGYGDRPQHVLGGFGLVSFGLGSLGLIYLALRWIVSRLFEDLDPVHLHETAALYYSLALCLVGAQFLAVGLLGAMITASLSRREPGYSVAERIEAKNGTRIDAD</sequence>
<evidence type="ECO:0000256" key="5">
    <source>
        <dbReference type="ARBA" id="ARBA00022985"/>
    </source>
</evidence>
<keyword evidence="11" id="KW-1185">Reference proteome</keyword>
<dbReference type="AlphaFoldDB" id="A0A518K8T8"/>
<evidence type="ECO:0000259" key="9">
    <source>
        <dbReference type="Pfam" id="PF00535"/>
    </source>
</evidence>
<keyword evidence="5" id="KW-0448">Lipopolysaccharide biosynthesis</keyword>
<dbReference type="GO" id="GO:0099621">
    <property type="term" value="F:undecaprenyl-phosphate 4-deoxy-4-formamido-L-arabinose transferase activity"/>
    <property type="evidence" value="ECO:0007669"/>
    <property type="project" value="UniProtKB-EC"/>
</dbReference>
<feature type="domain" description="Glycosyltransferase 2-like" evidence="9">
    <location>
        <begin position="17"/>
        <end position="179"/>
    </location>
</feature>
<proteinExistence type="predicted"/>